<keyword evidence="3" id="KW-1185">Reference proteome</keyword>
<dbReference type="OrthoDB" id="5616064at2"/>
<feature type="signal peptide" evidence="1">
    <location>
        <begin position="1"/>
        <end position="28"/>
    </location>
</feature>
<dbReference type="RefSeq" id="WP_130411028.1">
    <property type="nucleotide sequence ID" value="NZ_SHKX01000010.1"/>
</dbReference>
<name>A0A4Q7ZCR9_9GAMM</name>
<dbReference type="Proteomes" id="UP000292423">
    <property type="component" value="Unassembled WGS sequence"/>
</dbReference>
<reference evidence="2 3" key="1">
    <citation type="submission" date="2019-02" db="EMBL/GenBank/DDBJ databases">
        <title>Genomic Encyclopedia of Type Strains, Phase IV (KMG-IV): sequencing the most valuable type-strain genomes for metagenomic binning, comparative biology and taxonomic classification.</title>
        <authorList>
            <person name="Goeker M."/>
        </authorList>
    </citation>
    <scope>NUCLEOTIDE SEQUENCE [LARGE SCALE GENOMIC DNA]</scope>
    <source>
        <strain evidence="2 3">DSM 105135</strain>
    </source>
</reference>
<evidence type="ECO:0000313" key="3">
    <source>
        <dbReference type="Proteomes" id="UP000292423"/>
    </source>
</evidence>
<sequence length="210" mass="23044">MNTLLKPLFAASAFSIVLLQGCSSSPSAAGLAKAEAHLDQKRRESAQLQAEKAIDAMPAWAQATPRPDSTGIFALGIGESDKLPLALKKAQLQAEYALAKNLQQELAGNERMIQQDNNGSASGQYDSVITSLVDYVSVVGCEEVKRETVAINGRFQTYILLKMPYEAFNQALQAKKQQTRDSQMQQAYNRLERQLEQRRQTVVPAGTTLQ</sequence>
<keyword evidence="1" id="KW-0732">Signal</keyword>
<dbReference type="AlphaFoldDB" id="A0A4Q7ZCR9"/>
<dbReference type="PROSITE" id="PS51257">
    <property type="entry name" value="PROKAR_LIPOPROTEIN"/>
    <property type="match status" value="1"/>
</dbReference>
<feature type="chain" id="PRO_5020354735" description="LPP20 lipoprotein" evidence="1">
    <location>
        <begin position="29"/>
        <end position="210"/>
    </location>
</feature>
<protein>
    <recommendedName>
        <fullName evidence="4">LPP20 lipoprotein</fullName>
    </recommendedName>
</protein>
<comment type="caution">
    <text evidence="2">The sequence shown here is derived from an EMBL/GenBank/DDBJ whole genome shotgun (WGS) entry which is preliminary data.</text>
</comment>
<evidence type="ECO:0000313" key="2">
    <source>
        <dbReference type="EMBL" id="RZU47813.1"/>
    </source>
</evidence>
<gene>
    <name evidence="2" type="ORF">EV700_0780</name>
</gene>
<organism evidence="2 3">
    <name type="scientific">Fluviicoccus keumensis</name>
    <dbReference type="NCBI Taxonomy" id="1435465"/>
    <lineage>
        <taxon>Bacteria</taxon>
        <taxon>Pseudomonadati</taxon>
        <taxon>Pseudomonadota</taxon>
        <taxon>Gammaproteobacteria</taxon>
        <taxon>Moraxellales</taxon>
        <taxon>Moraxellaceae</taxon>
        <taxon>Fluviicoccus</taxon>
    </lineage>
</organism>
<dbReference type="EMBL" id="SHKX01000010">
    <property type="protein sequence ID" value="RZU47813.1"/>
    <property type="molecule type" value="Genomic_DNA"/>
</dbReference>
<evidence type="ECO:0000256" key="1">
    <source>
        <dbReference type="SAM" id="SignalP"/>
    </source>
</evidence>
<accession>A0A4Q7ZCR9</accession>
<proteinExistence type="predicted"/>
<evidence type="ECO:0008006" key="4">
    <source>
        <dbReference type="Google" id="ProtNLM"/>
    </source>
</evidence>